<evidence type="ECO:0000313" key="13">
    <source>
        <dbReference type="EMBL" id="MFC3152178.1"/>
    </source>
</evidence>
<dbReference type="Gene3D" id="3.55.40.10">
    <property type="entry name" value="minor pseudopilin epsh domain"/>
    <property type="match status" value="1"/>
</dbReference>
<dbReference type="PROSITE" id="PS00409">
    <property type="entry name" value="PROKAR_NTER_METHYL"/>
    <property type="match status" value="1"/>
</dbReference>
<dbReference type="NCBIfam" id="TIGR02532">
    <property type="entry name" value="IV_pilin_GFxxxE"/>
    <property type="match status" value="1"/>
</dbReference>
<evidence type="ECO:0000256" key="3">
    <source>
        <dbReference type="ARBA" id="ARBA00022475"/>
    </source>
</evidence>
<reference evidence="14" key="1">
    <citation type="journal article" date="2019" name="Int. J. Syst. Evol. Microbiol.">
        <title>The Global Catalogue of Microorganisms (GCM) 10K type strain sequencing project: providing services to taxonomists for standard genome sequencing and annotation.</title>
        <authorList>
            <consortium name="The Broad Institute Genomics Platform"/>
            <consortium name="The Broad Institute Genome Sequencing Center for Infectious Disease"/>
            <person name="Wu L."/>
            <person name="Ma J."/>
        </authorList>
    </citation>
    <scope>NUCLEOTIDE SEQUENCE [LARGE SCALE GENOMIC DNA]</scope>
    <source>
        <strain evidence="14">KCTC 52438</strain>
    </source>
</reference>
<comment type="subcellular location">
    <subcellularLocation>
        <location evidence="1">Cell inner membrane</location>
        <topology evidence="1">Single-pass membrane protein</topology>
    </subcellularLocation>
</comment>
<keyword evidence="5" id="KW-0997">Cell inner membrane</keyword>
<evidence type="ECO:0000313" key="14">
    <source>
        <dbReference type="Proteomes" id="UP001595476"/>
    </source>
</evidence>
<evidence type="ECO:0000256" key="8">
    <source>
        <dbReference type="ARBA" id="ARBA00023136"/>
    </source>
</evidence>
<dbReference type="Pfam" id="PF12019">
    <property type="entry name" value="GspH"/>
    <property type="match status" value="1"/>
</dbReference>
<dbReference type="InterPro" id="IPR045584">
    <property type="entry name" value="Pilin-like"/>
</dbReference>
<evidence type="ECO:0000259" key="12">
    <source>
        <dbReference type="Pfam" id="PF12019"/>
    </source>
</evidence>
<feature type="transmembrane region" description="Helical" evidence="11">
    <location>
        <begin position="12"/>
        <end position="34"/>
    </location>
</feature>
<evidence type="ECO:0000256" key="5">
    <source>
        <dbReference type="ARBA" id="ARBA00022519"/>
    </source>
</evidence>
<evidence type="ECO:0000256" key="6">
    <source>
        <dbReference type="ARBA" id="ARBA00022692"/>
    </source>
</evidence>
<dbReference type="InterPro" id="IPR012902">
    <property type="entry name" value="N_methyl_site"/>
</dbReference>
<proteinExistence type="inferred from homology"/>
<dbReference type="InterPro" id="IPR022346">
    <property type="entry name" value="T2SS_GspH"/>
</dbReference>
<evidence type="ECO:0000256" key="10">
    <source>
        <dbReference type="ARBA" id="ARBA00030775"/>
    </source>
</evidence>
<keyword evidence="3" id="KW-1003">Cell membrane</keyword>
<keyword evidence="8 11" id="KW-0472">Membrane</keyword>
<evidence type="ECO:0000256" key="1">
    <source>
        <dbReference type="ARBA" id="ARBA00004377"/>
    </source>
</evidence>
<evidence type="ECO:0000256" key="2">
    <source>
        <dbReference type="ARBA" id="ARBA00021549"/>
    </source>
</evidence>
<dbReference type="RefSeq" id="WP_386722050.1">
    <property type="nucleotide sequence ID" value="NZ_JBHRSZ010000006.1"/>
</dbReference>
<feature type="domain" description="General secretion pathway GspH" evidence="12">
    <location>
        <begin position="47"/>
        <end position="164"/>
    </location>
</feature>
<evidence type="ECO:0000256" key="11">
    <source>
        <dbReference type="SAM" id="Phobius"/>
    </source>
</evidence>
<sequence length="175" mass="19053">MKFLSCRQTGFSLVELVFVLGIAGVLMLVAFPTFNDMLQGQRLKTQTNETLAAVIYAKSEALKRRSSVTVCAMKTNVDNQCGTSPTEWANGWIVFDDINGDGIVSNNDEILRYRGDYKKLDSQGTLTGLIFDGEGIADVSGDIEFCYGQANGNKMRRLSVNPAGNPIISSHAVCN</sequence>
<evidence type="ECO:0000256" key="7">
    <source>
        <dbReference type="ARBA" id="ARBA00022989"/>
    </source>
</evidence>
<keyword evidence="7 11" id="KW-1133">Transmembrane helix</keyword>
<dbReference type="Pfam" id="PF07963">
    <property type="entry name" value="N_methyl"/>
    <property type="match status" value="1"/>
</dbReference>
<keyword evidence="6 11" id="KW-0812">Transmembrane</keyword>
<dbReference type="EMBL" id="JBHRSZ010000006">
    <property type="protein sequence ID" value="MFC3152178.1"/>
    <property type="molecule type" value="Genomic_DNA"/>
</dbReference>
<evidence type="ECO:0000256" key="9">
    <source>
        <dbReference type="ARBA" id="ARBA00025772"/>
    </source>
</evidence>
<protein>
    <recommendedName>
        <fullName evidence="2">Type II secretion system protein H</fullName>
    </recommendedName>
    <alternativeName>
        <fullName evidence="10">General secretion pathway protein H</fullName>
    </alternativeName>
</protein>
<keyword evidence="4" id="KW-0488">Methylation</keyword>
<organism evidence="13 14">
    <name type="scientific">Litoribrevibacter euphylliae</name>
    <dbReference type="NCBI Taxonomy" id="1834034"/>
    <lineage>
        <taxon>Bacteria</taxon>
        <taxon>Pseudomonadati</taxon>
        <taxon>Pseudomonadota</taxon>
        <taxon>Gammaproteobacteria</taxon>
        <taxon>Oceanospirillales</taxon>
        <taxon>Oceanospirillaceae</taxon>
        <taxon>Litoribrevibacter</taxon>
    </lineage>
</organism>
<name>A0ABV7HE94_9GAMM</name>
<accession>A0ABV7HE94</accession>
<comment type="similarity">
    <text evidence="9">Belongs to the GSP H family.</text>
</comment>
<gene>
    <name evidence="13" type="ORF">ACFOEK_14165</name>
</gene>
<evidence type="ECO:0000256" key="4">
    <source>
        <dbReference type="ARBA" id="ARBA00022481"/>
    </source>
</evidence>
<comment type="caution">
    <text evidence="13">The sequence shown here is derived from an EMBL/GenBank/DDBJ whole genome shotgun (WGS) entry which is preliminary data.</text>
</comment>
<keyword evidence="14" id="KW-1185">Reference proteome</keyword>
<dbReference type="Proteomes" id="UP001595476">
    <property type="component" value="Unassembled WGS sequence"/>
</dbReference>
<dbReference type="SUPFAM" id="SSF54523">
    <property type="entry name" value="Pili subunits"/>
    <property type="match status" value="1"/>
</dbReference>